<evidence type="ECO:0000259" key="1">
    <source>
        <dbReference type="Pfam" id="PF13383"/>
    </source>
</evidence>
<proteinExistence type="predicted"/>
<dbReference type="EMBL" id="SGPM01000611">
    <property type="protein sequence ID" value="THH18079.1"/>
    <property type="molecule type" value="Genomic_DNA"/>
</dbReference>
<protein>
    <recommendedName>
        <fullName evidence="1">Methyltransferase domain-containing protein</fullName>
    </recommendedName>
</protein>
<evidence type="ECO:0000313" key="3">
    <source>
        <dbReference type="Proteomes" id="UP000308730"/>
    </source>
</evidence>
<dbReference type="OrthoDB" id="10006218at2759"/>
<comment type="caution">
    <text evidence="2">The sequence shown here is derived from an EMBL/GenBank/DDBJ whole genome shotgun (WGS) entry which is preliminary data.</text>
</comment>
<name>A0A4S4LZD9_9APHY</name>
<dbReference type="InterPro" id="IPR025714">
    <property type="entry name" value="Methyltranfer_dom"/>
</dbReference>
<accession>A0A4S4LZD9</accession>
<gene>
    <name evidence="2" type="ORF">EUX98_g9015</name>
</gene>
<organism evidence="2 3">
    <name type="scientific">Antrodiella citrinella</name>
    <dbReference type="NCBI Taxonomy" id="2447956"/>
    <lineage>
        <taxon>Eukaryota</taxon>
        <taxon>Fungi</taxon>
        <taxon>Dikarya</taxon>
        <taxon>Basidiomycota</taxon>
        <taxon>Agaricomycotina</taxon>
        <taxon>Agaricomycetes</taxon>
        <taxon>Polyporales</taxon>
        <taxon>Steccherinaceae</taxon>
        <taxon>Antrodiella</taxon>
    </lineage>
</organism>
<reference evidence="2 3" key="1">
    <citation type="submission" date="2019-02" db="EMBL/GenBank/DDBJ databases">
        <title>Genome sequencing of the rare red list fungi Antrodiella citrinella (Flaviporus citrinellus).</title>
        <authorList>
            <person name="Buettner E."/>
            <person name="Kellner H."/>
        </authorList>
    </citation>
    <scope>NUCLEOTIDE SEQUENCE [LARGE SCALE GENOMIC DNA]</scope>
    <source>
        <strain evidence="2 3">DSM 108506</strain>
    </source>
</reference>
<dbReference type="InterPro" id="IPR029063">
    <property type="entry name" value="SAM-dependent_MTases_sf"/>
</dbReference>
<dbReference type="AlphaFoldDB" id="A0A4S4LZD9"/>
<keyword evidence="3" id="KW-1185">Reference proteome</keyword>
<dbReference type="PANTHER" id="PTHR32026:SF10">
    <property type="entry name" value="METHYLTRANSFERASE-LIKE PROTEIN 24-RELATED"/>
    <property type="match status" value="1"/>
</dbReference>
<dbReference type="Proteomes" id="UP000308730">
    <property type="component" value="Unassembled WGS sequence"/>
</dbReference>
<evidence type="ECO:0000313" key="2">
    <source>
        <dbReference type="EMBL" id="THH18079.1"/>
    </source>
</evidence>
<dbReference type="Pfam" id="PF13383">
    <property type="entry name" value="Methyltransf_22"/>
    <property type="match status" value="1"/>
</dbReference>
<dbReference type="InterPro" id="IPR026913">
    <property type="entry name" value="METTL24"/>
</dbReference>
<dbReference type="PANTHER" id="PTHR32026">
    <property type="entry name" value="METHYLTRANSFERASE-LIKE PROTEIN 24"/>
    <property type="match status" value="1"/>
</dbReference>
<dbReference type="Gene3D" id="3.40.50.150">
    <property type="entry name" value="Vaccinia Virus protein VP39"/>
    <property type="match status" value="1"/>
</dbReference>
<sequence length="326" mass="36927">MASVLRNPRNAIILFALVAGALYLYTSSSSAADRPFGFIDETLPARVGNAERIYQKTVSGRQGLIQKFGPEPSDIAMFPADKDPWPPYTAWDFFPPSFNCPHERERLGSLGDGGKWVCGLSRVEDKPDCIVYSFGINGESSFEAEIFERTKYCQIWGYDFSVRSFGPELPTYSSRTHFKAWGLSGSNSHGPKDTPKMYTLQSLMDLNGHKHIDILKIDVESWEFDVLKSFVQPYIDAGKPLPFGQLQIELHMWQKKFVEMLAFFEMLEEAGLRPFMQEPNLVYNNYNKGGDQDLSEYSFINIKGDNVFIKDRAVSNVHSSRPPPSD</sequence>
<dbReference type="SUPFAM" id="SSF53335">
    <property type="entry name" value="S-adenosyl-L-methionine-dependent methyltransferases"/>
    <property type="match status" value="1"/>
</dbReference>
<feature type="domain" description="Methyltransferase" evidence="1">
    <location>
        <begin position="92"/>
        <end position="285"/>
    </location>
</feature>